<dbReference type="RefSeq" id="WP_419195250.1">
    <property type="nucleotide sequence ID" value="NZ_SJPJ01000002.1"/>
</dbReference>
<feature type="domain" description="TsaA-like" evidence="4">
    <location>
        <begin position="37"/>
        <end position="159"/>
    </location>
</feature>
<dbReference type="SUPFAM" id="SSF118196">
    <property type="entry name" value="YaeB-like"/>
    <property type="match status" value="1"/>
</dbReference>
<keyword evidence="6" id="KW-1185">Reference proteome</keyword>
<evidence type="ECO:0000256" key="3">
    <source>
        <dbReference type="SAM" id="SignalP"/>
    </source>
</evidence>
<dbReference type="InterPro" id="IPR023368">
    <property type="entry name" value="UPF0066_cons_site"/>
</dbReference>
<evidence type="ECO:0000259" key="4">
    <source>
        <dbReference type="PROSITE" id="PS51668"/>
    </source>
</evidence>
<keyword evidence="1" id="KW-0949">S-adenosyl-L-methionine</keyword>
<protein>
    <submittedName>
        <fullName evidence="5">Putative tRNA (Adenine(37)-N6)-methyltransferase</fullName>
        <ecNumber evidence="5">2.1.1.-</ecNumber>
    </submittedName>
</protein>
<dbReference type="InterPro" id="IPR036414">
    <property type="entry name" value="YaeB_N_sf"/>
</dbReference>
<organism evidence="5 6">
    <name type="scientific">Novipirellula herctigrandis</name>
    <dbReference type="NCBI Taxonomy" id="2527986"/>
    <lineage>
        <taxon>Bacteria</taxon>
        <taxon>Pseudomonadati</taxon>
        <taxon>Planctomycetota</taxon>
        <taxon>Planctomycetia</taxon>
        <taxon>Pirellulales</taxon>
        <taxon>Pirellulaceae</taxon>
        <taxon>Novipirellula</taxon>
    </lineage>
</organism>
<evidence type="ECO:0000256" key="2">
    <source>
        <dbReference type="ARBA" id="ARBA00033753"/>
    </source>
</evidence>
<dbReference type="NCBIfam" id="TIGR00104">
    <property type="entry name" value="tRNA_TsaA"/>
    <property type="match status" value="1"/>
</dbReference>
<evidence type="ECO:0000313" key="6">
    <source>
        <dbReference type="Proteomes" id="UP000315010"/>
    </source>
</evidence>
<keyword evidence="5" id="KW-0489">Methyltransferase</keyword>
<dbReference type="PROSITE" id="PS51668">
    <property type="entry name" value="TSAA_2"/>
    <property type="match status" value="1"/>
</dbReference>
<evidence type="ECO:0000256" key="1">
    <source>
        <dbReference type="ARBA" id="ARBA00022691"/>
    </source>
</evidence>
<proteinExistence type="inferred from homology"/>
<dbReference type="CDD" id="cd09281">
    <property type="entry name" value="UPF0066"/>
    <property type="match status" value="1"/>
</dbReference>
<keyword evidence="3" id="KW-0732">Signal</keyword>
<gene>
    <name evidence="5" type="primary">tsaA_2</name>
    <name evidence="5" type="ORF">CA13_69610</name>
</gene>
<name>A0A5C5YNQ3_9BACT</name>
<dbReference type="PROSITE" id="PS01318">
    <property type="entry name" value="TSAA_1"/>
    <property type="match status" value="1"/>
</dbReference>
<feature type="signal peptide" evidence="3">
    <location>
        <begin position="1"/>
        <end position="24"/>
    </location>
</feature>
<dbReference type="EMBL" id="SJPJ01000002">
    <property type="protein sequence ID" value="TWT76467.1"/>
    <property type="molecule type" value="Genomic_DNA"/>
</dbReference>
<reference evidence="5 6" key="1">
    <citation type="submission" date="2019-02" db="EMBL/GenBank/DDBJ databases">
        <title>Deep-cultivation of Planctomycetes and their phenomic and genomic characterization uncovers novel biology.</title>
        <authorList>
            <person name="Wiegand S."/>
            <person name="Jogler M."/>
            <person name="Boedeker C."/>
            <person name="Pinto D."/>
            <person name="Vollmers J."/>
            <person name="Rivas-Marin E."/>
            <person name="Kohn T."/>
            <person name="Peeters S.H."/>
            <person name="Heuer A."/>
            <person name="Rast P."/>
            <person name="Oberbeckmann S."/>
            <person name="Bunk B."/>
            <person name="Jeske O."/>
            <person name="Meyerdierks A."/>
            <person name="Storesund J.E."/>
            <person name="Kallscheuer N."/>
            <person name="Luecker S."/>
            <person name="Lage O.M."/>
            <person name="Pohl T."/>
            <person name="Merkel B.J."/>
            <person name="Hornburger P."/>
            <person name="Mueller R.-W."/>
            <person name="Bruemmer F."/>
            <person name="Labrenz M."/>
            <person name="Spormann A.M."/>
            <person name="Op Den Camp H."/>
            <person name="Overmann J."/>
            <person name="Amann R."/>
            <person name="Jetten M.S.M."/>
            <person name="Mascher T."/>
            <person name="Medema M.H."/>
            <person name="Devos D.P."/>
            <person name="Kaster A.-K."/>
            <person name="Ovreas L."/>
            <person name="Rohde M."/>
            <person name="Galperin M.Y."/>
            <person name="Jogler C."/>
        </authorList>
    </citation>
    <scope>NUCLEOTIDE SEQUENCE [LARGE SCALE GENOMIC DNA]</scope>
    <source>
        <strain evidence="5 6">CA13</strain>
    </source>
</reference>
<evidence type="ECO:0000313" key="5">
    <source>
        <dbReference type="EMBL" id="TWT76467.1"/>
    </source>
</evidence>
<dbReference type="EC" id="2.1.1.-" evidence="5"/>
<dbReference type="Proteomes" id="UP000315010">
    <property type="component" value="Unassembled WGS sequence"/>
</dbReference>
<accession>A0A5C5YNQ3</accession>
<sequence precursor="true">MKSFRLIFATLIVTAAVASSASHAEEPSGSPVQSFVVQPIGHFYNADNRTCIIVDKKHQAGLLGLDQYSHIQVFWWFSNNDNPQKRSVLQVHPQGNRNNPLTGVFATRSPSRPNLIALTLCKIVSIKANVIEIERTDAFDGTPILDIKPFIPGYDTAEEATVATWLKTPKK</sequence>
<comment type="caution">
    <text evidence="5">The sequence shown here is derived from an EMBL/GenBank/DDBJ whole genome shotgun (WGS) entry which is preliminary data.</text>
</comment>
<dbReference type="PANTHER" id="PTHR12818:SF0">
    <property type="entry name" value="TRNA (ADENINE(37)-N6)-METHYLTRANSFERASE"/>
    <property type="match status" value="1"/>
</dbReference>
<dbReference type="InterPro" id="IPR023370">
    <property type="entry name" value="TrmO-like_N"/>
</dbReference>
<dbReference type="PANTHER" id="PTHR12818">
    <property type="entry name" value="TRNA (ADENINE(37)-N6)-METHYLTRANSFERASE"/>
    <property type="match status" value="1"/>
</dbReference>
<feature type="chain" id="PRO_5023083182" evidence="3">
    <location>
        <begin position="25"/>
        <end position="171"/>
    </location>
</feature>
<dbReference type="GO" id="GO:0008168">
    <property type="term" value="F:methyltransferase activity"/>
    <property type="evidence" value="ECO:0007669"/>
    <property type="project" value="UniProtKB-KW"/>
</dbReference>
<comment type="similarity">
    <text evidence="2">Belongs to the tRNA methyltransferase O family.</text>
</comment>
<dbReference type="GO" id="GO:0032259">
    <property type="term" value="P:methylation"/>
    <property type="evidence" value="ECO:0007669"/>
    <property type="project" value="UniProtKB-KW"/>
</dbReference>
<dbReference type="AlphaFoldDB" id="A0A5C5YNQ3"/>
<keyword evidence="5" id="KW-0808">Transferase</keyword>
<dbReference type="Gene3D" id="2.40.30.70">
    <property type="entry name" value="YaeB-like"/>
    <property type="match status" value="1"/>
</dbReference>
<dbReference type="InterPro" id="IPR040372">
    <property type="entry name" value="YaeB-like"/>
</dbReference>
<dbReference type="InterPro" id="IPR036413">
    <property type="entry name" value="YaeB-like_sf"/>
</dbReference>
<dbReference type="Pfam" id="PF01980">
    <property type="entry name" value="TrmO_N"/>
    <property type="match status" value="1"/>
</dbReference>